<proteinExistence type="predicted"/>
<feature type="transmembrane region" description="Helical" evidence="2">
    <location>
        <begin position="6"/>
        <end position="26"/>
    </location>
</feature>
<dbReference type="RefSeq" id="WP_203725442.1">
    <property type="nucleotide sequence ID" value="NZ_BAAATX010000032.1"/>
</dbReference>
<protein>
    <submittedName>
        <fullName evidence="3">Uncharacterized protein</fullName>
    </submittedName>
</protein>
<dbReference type="Proteomes" id="UP000637628">
    <property type="component" value="Unassembled WGS sequence"/>
</dbReference>
<evidence type="ECO:0000313" key="4">
    <source>
        <dbReference type="Proteomes" id="UP000637628"/>
    </source>
</evidence>
<evidence type="ECO:0000313" key="3">
    <source>
        <dbReference type="EMBL" id="GID99785.1"/>
    </source>
</evidence>
<keyword evidence="2" id="KW-0472">Membrane</keyword>
<keyword evidence="4" id="KW-1185">Reference proteome</keyword>
<comment type="caution">
    <text evidence="3">The sequence shown here is derived from an EMBL/GenBank/DDBJ whole genome shotgun (WGS) entry which is preliminary data.</text>
</comment>
<name>A0ABQ3YQC0_9ACTN</name>
<dbReference type="EMBL" id="BOML01000010">
    <property type="protein sequence ID" value="GID99785.1"/>
    <property type="molecule type" value="Genomic_DNA"/>
</dbReference>
<gene>
    <name evidence="3" type="ORF">Adu01nite_11360</name>
</gene>
<organism evidence="3 4">
    <name type="scientific">Paractinoplanes durhamensis</name>
    <dbReference type="NCBI Taxonomy" id="113563"/>
    <lineage>
        <taxon>Bacteria</taxon>
        <taxon>Bacillati</taxon>
        <taxon>Actinomycetota</taxon>
        <taxon>Actinomycetes</taxon>
        <taxon>Micromonosporales</taxon>
        <taxon>Micromonosporaceae</taxon>
        <taxon>Paractinoplanes</taxon>
    </lineage>
</organism>
<evidence type="ECO:0000256" key="1">
    <source>
        <dbReference type="SAM" id="MobiDB-lite"/>
    </source>
</evidence>
<feature type="region of interest" description="Disordered" evidence="1">
    <location>
        <begin position="65"/>
        <end position="87"/>
    </location>
</feature>
<sequence>MPTLESSYIQIFAYVLVMVLCAYGGGRVHQWYKHSMDRDQSFRDGYNQGYHALFALAARHARPAAAGPAAARPAPIEQRGKDELIRD</sequence>
<feature type="compositionally biased region" description="Basic and acidic residues" evidence="1">
    <location>
        <begin position="78"/>
        <end position="87"/>
    </location>
</feature>
<keyword evidence="2" id="KW-1133">Transmembrane helix</keyword>
<evidence type="ECO:0000256" key="2">
    <source>
        <dbReference type="SAM" id="Phobius"/>
    </source>
</evidence>
<reference evidence="3 4" key="1">
    <citation type="submission" date="2021-01" db="EMBL/GenBank/DDBJ databases">
        <title>Whole genome shotgun sequence of Actinoplanes durhamensis NBRC 14914.</title>
        <authorList>
            <person name="Komaki H."/>
            <person name="Tamura T."/>
        </authorList>
    </citation>
    <scope>NUCLEOTIDE SEQUENCE [LARGE SCALE GENOMIC DNA]</scope>
    <source>
        <strain evidence="3 4">NBRC 14914</strain>
    </source>
</reference>
<feature type="compositionally biased region" description="Low complexity" evidence="1">
    <location>
        <begin position="65"/>
        <end position="75"/>
    </location>
</feature>
<accession>A0ABQ3YQC0</accession>
<keyword evidence="2" id="KW-0812">Transmembrane</keyword>